<dbReference type="SUPFAM" id="SSF55073">
    <property type="entry name" value="Nucleotide cyclase"/>
    <property type="match status" value="1"/>
</dbReference>
<gene>
    <name evidence="2" type="ordered locus">Adeg_1814</name>
</gene>
<dbReference type="FunFam" id="3.30.70.270:FF:000001">
    <property type="entry name" value="Diguanylate cyclase domain protein"/>
    <property type="match status" value="1"/>
</dbReference>
<dbReference type="InterPro" id="IPR043128">
    <property type="entry name" value="Rev_trsase/Diguanyl_cyclase"/>
</dbReference>
<dbReference type="Gene3D" id="3.30.70.270">
    <property type="match status" value="1"/>
</dbReference>
<feature type="domain" description="GGDEF" evidence="1">
    <location>
        <begin position="129"/>
        <end position="262"/>
    </location>
</feature>
<dbReference type="CDD" id="cd01949">
    <property type="entry name" value="GGDEF"/>
    <property type="match status" value="1"/>
</dbReference>
<dbReference type="Pfam" id="PF00990">
    <property type="entry name" value="GGDEF"/>
    <property type="match status" value="1"/>
</dbReference>
<evidence type="ECO:0000313" key="2">
    <source>
        <dbReference type="EMBL" id="ACX52901.1"/>
    </source>
</evidence>
<reference evidence="2 3" key="1">
    <citation type="submission" date="2009-10" db="EMBL/GenBank/DDBJ databases">
        <title>Complete sequence of chromosome of Ammonifex degensii KC4.</title>
        <authorList>
            <consortium name="US DOE Joint Genome Institute"/>
            <person name="Kerfeld C."/>
            <person name="Goodner B."/>
            <person name="Huber H."/>
            <person name="Stetter K."/>
            <person name="Lucas S."/>
            <person name="Copeland A."/>
            <person name="Lapidus A."/>
            <person name="Glavina del Rio T."/>
            <person name="Dalin E."/>
            <person name="Tice H."/>
            <person name="Bruce D."/>
            <person name="Goodwin L."/>
            <person name="Pitluck S."/>
            <person name="Saunders E."/>
            <person name="Brettin T."/>
            <person name="Detter J.C."/>
            <person name="Han C."/>
            <person name="Larimer F."/>
            <person name="Land M."/>
            <person name="Hauser L."/>
            <person name="Kyrpides N."/>
            <person name="Ovchinnikova G."/>
            <person name="Richardson P."/>
        </authorList>
    </citation>
    <scope>NUCLEOTIDE SEQUENCE [LARGE SCALE GENOMIC DNA]</scope>
    <source>
        <strain evidence="3">DSM 10501 / KC4</strain>
    </source>
</reference>
<dbReference type="GO" id="GO:1902201">
    <property type="term" value="P:negative regulation of bacterial-type flagellum-dependent cell motility"/>
    <property type="evidence" value="ECO:0007669"/>
    <property type="project" value="TreeGrafter"/>
</dbReference>
<dbReference type="eggNOG" id="COG3706">
    <property type="taxonomic scope" value="Bacteria"/>
</dbReference>
<dbReference type="GO" id="GO:0043709">
    <property type="term" value="P:cell adhesion involved in single-species biofilm formation"/>
    <property type="evidence" value="ECO:0007669"/>
    <property type="project" value="TreeGrafter"/>
</dbReference>
<evidence type="ECO:0000259" key="1">
    <source>
        <dbReference type="PROSITE" id="PS50887"/>
    </source>
</evidence>
<evidence type="ECO:0000313" key="3">
    <source>
        <dbReference type="Proteomes" id="UP000002620"/>
    </source>
</evidence>
<dbReference type="RefSeq" id="WP_015739778.1">
    <property type="nucleotide sequence ID" value="NC_013385.1"/>
</dbReference>
<name>C9R9C2_AMMDK</name>
<keyword evidence="3" id="KW-1185">Reference proteome</keyword>
<dbReference type="GO" id="GO:0005886">
    <property type="term" value="C:plasma membrane"/>
    <property type="evidence" value="ECO:0007669"/>
    <property type="project" value="TreeGrafter"/>
</dbReference>
<dbReference type="NCBIfam" id="TIGR00254">
    <property type="entry name" value="GGDEF"/>
    <property type="match status" value="1"/>
</dbReference>
<dbReference type="EMBL" id="CP001785">
    <property type="protein sequence ID" value="ACX52901.1"/>
    <property type="molecule type" value="Genomic_DNA"/>
</dbReference>
<dbReference type="Proteomes" id="UP000002620">
    <property type="component" value="Chromosome"/>
</dbReference>
<dbReference type="HOGENOM" id="CLU_000445_11_5_9"/>
<dbReference type="InterPro" id="IPR050469">
    <property type="entry name" value="Diguanylate_Cyclase"/>
</dbReference>
<accession>C9R9C2</accession>
<dbReference type="GO" id="GO:0052621">
    <property type="term" value="F:diguanylate cyclase activity"/>
    <property type="evidence" value="ECO:0007669"/>
    <property type="project" value="TreeGrafter"/>
</dbReference>
<dbReference type="SMART" id="SM00267">
    <property type="entry name" value="GGDEF"/>
    <property type="match status" value="1"/>
</dbReference>
<dbReference type="PANTHER" id="PTHR45138">
    <property type="entry name" value="REGULATORY COMPONENTS OF SENSORY TRANSDUCTION SYSTEM"/>
    <property type="match status" value="1"/>
</dbReference>
<dbReference type="STRING" id="429009.Adeg_1814"/>
<organism evidence="2 3">
    <name type="scientific">Ammonifex degensii (strain DSM 10501 / KC4)</name>
    <dbReference type="NCBI Taxonomy" id="429009"/>
    <lineage>
        <taxon>Bacteria</taxon>
        <taxon>Bacillati</taxon>
        <taxon>Bacillota</taxon>
        <taxon>Clostridia</taxon>
        <taxon>Thermoanaerobacterales</taxon>
        <taxon>Thermoanaerobacteraceae</taxon>
        <taxon>Ammonifex</taxon>
    </lineage>
</organism>
<proteinExistence type="predicted"/>
<dbReference type="PANTHER" id="PTHR45138:SF24">
    <property type="entry name" value="DIGUANYLATE CYCLASE DGCC-RELATED"/>
    <property type="match status" value="1"/>
</dbReference>
<protein>
    <submittedName>
        <fullName evidence="2">Diguanylate cyclase</fullName>
    </submittedName>
</protein>
<dbReference type="InterPro" id="IPR000160">
    <property type="entry name" value="GGDEF_dom"/>
</dbReference>
<dbReference type="PROSITE" id="PS50887">
    <property type="entry name" value="GGDEF"/>
    <property type="match status" value="1"/>
</dbReference>
<dbReference type="AlphaFoldDB" id="C9R9C2"/>
<sequence>MAAPSFYDTYKNYLERYVCEGGTEGVLLEAYSDLTSQLDDYQIQTANILDVHTRALREIMGIRRDSDSVQWIYIERATEFLTQILVVIDAFLLQLKDRVERDPLTGLYNRLALYPILSQMLKKSQEEESPLVVAMLDLDNFKTVNDEYGHHAGDEVLRAAAGIIKKNLRSGDKVFRYGGEEFLIVLPNTSLDKAVVALERIRGQIAANLFIPGTETSITASIGAAGYTGKGSVSPDDLILQADKALYRAKREGKNKVVLQEEPQAKH</sequence>
<dbReference type="InterPro" id="IPR029787">
    <property type="entry name" value="Nucleotide_cyclase"/>
</dbReference>
<dbReference type="KEGG" id="adg:Adeg_1814"/>